<evidence type="ECO:0008006" key="4">
    <source>
        <dbReference type="Google" id="ProtNLM"/>
    </source>
</evidence>
<keyword evidence="1" id="KW-0175">Coiled coil</keyword>
<dbReference type="EMBL" id="JAYGHY010000015">
    <property type="protein sequence ID" value="MEA5442246.1"/>
    <property type="molecule type" value="Genomic_DNA"/>
</dbReference>
<keyword evidence="3" id="KW-1185">Reference proteome</keyword>
<proteinExistence type="predicted"/>
<dbReference type="Proteomes" id="UP001302329">
    <property type="component" value="Unassembled WGS sequence"/>
</dbReference>
<name>A0ABU5SUP7_9CYAN</name>
<accession>A0ABU5SUP7</accession>
<sequence length="104" mass="11329">MRHSPVAFPAMAPASVSFRISRNAEDLAETIHALSQRLVTLEQRLAAMELQASNQARPEPEELASLDNVERLLQDCRHLLEIGVSSEAPPVVASLDDIPYPSAA</sequence>
<reference evidence="2 3" key="1">
    <citation type="submission" date="2023-12" db="EMBL/GenBank/DDBJ databases">
        <title>Baltic Sea Cyanobacteria.</title>
        <authorList>
            <person name="Delbaje E."/>
            <person name="Fewer D.P."/>
            <person name="Shishido T.K."/>
        </authorList>
    </citation>
    <scope>NUCLEOTIDE SEQUENCE [LARGE SCALE GENOMIC DNA]</scope>
    <source>
        <strain evidence="2 3">UHCC 0281</strain>
    </source>
</reference>
<evidence type="ECO:0000313" key="2">
    <source>
        <dbReference type="EMBL" id="MEA5442246.1"/>
    </source>
</evidence>
<evidence type="ECO:0000313" key="3">
    <source>
        <dbReference type="Proteomes" id="UP001302329"/>
    </source>
</evidence>
<protein>
    <recommendedName>
        <fullName evidence="4">Chemotaxis protein</fullName>
    </recommendedName>
</protein>
<evidence type="ECO:0000256" key="1">
    <source>
        <dbReference type="SAM" id="Coils"/>
    </source>
</evidence>
<feature type="coiled-coil region" evidence="1">
    <location>
        <begin position="24"/>
        <end position="51"/>
    </location>
</feature>
<comment type="caution">
    <text evidence="2">The sequence shown here is derived from an EMBL/GenBank/DDBJ whole genome shotgun (WGS) entry which is preliminary data.</text>
</comment>
<organism evidence="2 3">
    <name type="scientific">Cyanobium gracile UHCC 0281</name>
    <dbReference type="NCBI Taxonomy" id="3110309"/>
    <lineage>
        <taxon>Bacteria</taxon>
        <taxon>Bacillati</taxon>
        <taxon>Cyanobacteriota</taxon>
        <taxon>Cyanophyceae</taxon>
        <taxon>Synechococcales</taxon>
        <taxon>Prochlorococcaceae</taxon>
        <taxon>Cyanobium</taxon>
    </lineage>
</organism>
<gene>
    <name evidence="2" type="ORF">VB739_06750</name>
</gene>